<feature type="region of interest" description="Disordered" evidence="8">
    <location>
        <begin position="164"/>
        <end position="283"/>
    </location>
</feature>
<dbReference type="PANTHER" id="PTHR47969">
    <property type="entry name" value="CHROMOSOME-ASSOCIATED KINESIN KIF4A-RELATED"/>
    <property type="match status" value="1"/>
</dbReference>
<comment type="subcellular location">
    <subcellularLocation>
        <location evidence="1">Cytoplasm</location>
        <location evidence="1">Cytoskeleton</location>
    </subcellularLocation>
</comment>
<evidence type="ECO:0000313" key="10">
    <source>
        <dbReference type="EMBL" id="KAF6028087.1"/>
    </source>
</evidence>
<dbReference type="GO" id="GO:0051231">
    <property type="term" value="P:spindle elongation"/>
    <property type="evidence" value="ECO:0007669"/>
    <property type="project" value="TreeGrafter"/>
</dbReference>
<keyword evidence="2" id="KW-0963">Cytoplasm</keyword>
<dbReference type="GO" id="GO:0008017">
    <property type="term" value="F:microtubule binding"/>
    <property type="evidence" value="ECO:0007669"/>
    <property type="project" value="InterPro"/>
</dbReference>
<keyword evidence="3" id="KW-0547">Nucleotide-binding</keyword>
<evidence type="ECO:0000256" key="4">
    <source>
        <dbReference type="ARBA" id="ARBA00022840"/>
    </source>
</evidence>
<comment type="caution">
    <text evidence="7">Lacks conserved residue(s) required for the propagation of feature annotation.</text>
</comment>
<dbReference type="EMBL" id="VXIV02001991">
    <property type="protein sequence ID" value="KAF6028087.1"/>
    <property type="molecule type" value="Genomic_DNA"/>
</dbReference>
<evidence type="ECO:0000256" key="5">
    <source>
        <dbReference type="ARBA" id="ARBA00023054"/>
    </source>
</evidence>
<dbReference type="PROSITE" id="PS50067">
    <property type="entry name" value="KINESIN_MOTOR_2"/>
    <property type="match status" value="1"/>
</dbReference>
<dbReference type="GO" id="GO:0003777">
    <property type="term" value="F:microtubule motor activity"/>
    <property type="evidence" value="ECO:0007669"/>
    <property type="project" value="InterPro"/>
</dbReference>
<comment type="caution">
    <text evidence="10">The sequence shown here is derived from an EMBL/GenBank/DDBJ whole genome shotgun (WGS) entry which is preliminary data.</text>
</comment>
<keyword evidence="11" id="KW-1185">Reference proteome</keyword>
<feature type="compositionally biased region" description="Polar residues" evidence="8">
    <location>
        <begin position="166"/>
        <end position="177"/>
    </location>
</feature>
<dbReference type="GO" id="GO:0007052">
    <property type="term" value="P:mitotic spindle organization"/>
    <property type="evidence" value="ECO:0007669"/>
    <property type="project" value="TreeGrafter"/>
</dbReference>
<evidence type="ECO:0000256" key="1">
    <source>
        <dbReference type="ARBA" id="ARBA00004245"/>
    </source>
</evidence>
<evidence type="ECO:0000256" key="2">
    <source>
        <dbReference type="ARBA" id="ARBA00022490"/>
    </source>
</evidence>
<evidence type="ECO:0000256" key="3">
    <source>
        <dbReference type="ARBA" id="ARBA00022741"/>
    </source>
</evidence>
<feature type="compositionally biased region" description="Basic and acidic residues" evidence="8">
    <location>
        <begin position="225"/>
        <end position="258"/>
    </location>
</feature>
<name>A0A7J7JQ30_BUGNE</name>
<comment type="similarity">
    <text evidence="7">Belongs to the TRAFAC class myosin-kinesin ATPase superfamily. Kinesin family.</text>
</comment>
<dbReference type="InterPro" id="IPR027417">
    <property type="entry name" value="P-loop_NTPase"/>
</dbReference>
<reference evidence="10" key="1">
    <citation type="submission" date="2020-06" db="EMBL/GenBank/DDBJ databases">
        <title>Draft genome of Bugula neritina, a colonial animal packing powerful symbionts and potential medicines.</title>
        <authorList>
            <person name="Rayko M."/>
        </authorList>
    </citation>
    <scope>NUCLEOTIDE SEQUENCE [LARGE SCALE GENOMIC DNA]</scope>
    <source>
        <strain evidence="10">Kwan_BN1</strain>
    </source>
</reference>
<dbReference type="InterPro" id="IPR001752">
    <property type="entry name" value="Kinesin_motor_dom"/>
</dbReference>
<keyword evidence="5" id="KW-0175">Coiled coil</keyword>
<evidence type="ECO:0000313" key="11">
    <source>
        <dbReference type="Proteomes" id="UP000593567"/>
    </source>
</evidence>
<gene>
    <name evidence="10" type="ORF">EB796_013598</name>
</gene>
<dbReference type="InterPro" id="IPR036961">
    <property type="entry name" value="Kinesin_motor_dom_sf"/>
</dbReference>
<dbReference type="InterPro" id="IPR027640">
    <property type="entry name" value="Kinesin-like_fam"/>
</dbReference>
<dbReference type="Proteomes" id="UP000593567">
    <property type="component" value="Unassembled WGS sequence"/>
</dbReference>
<dbReference type="GO" id="GO:0007018">
    <property type="term" value="P:microtubule-based movement"/>
    <property type="evidence" value="ECO:0007669"/>
    <property type="project" value="InterPro"/>
</dbReference>
<dbReference type="OrthoDB" id="3176171at2759"/>
<accession>A0A7J7JQ30</accession>
<dbReference type="GO" id="GO:0005524">
    <property type="term" value="F:ATP binding"/>
    <property type="evidence" value="ECO:0007669"/>
    <property type="project" value="UniProtKB-KW"/>
</dbReference>
<protein>
    <submittedName>
        <fullName evidence="10">Kinesin-4B</fullName>
    </submittedName>
</protein>
<evidence type="ECO:0000256" key="8">
    <source>
        <dbReference type="SAM" id="MobiDB-lite"/>
    </source>
</evidence>
<dbReference type="Gene3D" id="3.40.850.10">
    <property type="entry name" value="Kinesin motor domain"/>
    <property type="match status" value="1"/>
</dbReference>
<feature type="compositionally biased region" description="Basic and acidic residues" evidence="8">
    <location>
        <begin position="265"/>
        <end position="283"/>
    </location>
</feature>
<evidence type="ECO:0000256" key="7">
    <source>
        <dbReference type="PROSITE-ProRule" id="PRU00283"/>
    </source>
</evidence>
<evidence type="ECO:0000259" key="9">
    <source>
        <dbReference type="PROSITE" id="PS50067"/>
    </source>
</evidence>
<dbReference type="AlphaFoldDB" id="A0A7J7JQ30"/>
<dbReference type="SUPFAM" id="SSF52540">
    <property type="entry name" value="P-loop containing nucleoside triphosphate hydrolases"/>
    <property type="match status" value="1"/>
</dbReference>
<evidence type="ECO:0000256" key="6">
    <source>
        <dbReference type="ARBA" id="ARBA00023212"/>
    </source>
</evidence>
<feature type="domain" description="Kinesin motor" evidence="9">
    <location>
        <begin position="1"/>
        <end position="27"/>
    </location>
</feature>
<dbReference type="GO" id="GO:0005875">
    <property type="term" value="C:microtubule associated complex"/>
    <property type="evidence" value="ECO:0007669"/>
    <property type="project" value="TreeGrafter"/>
</dbReference>
<keyword evidence="6" id="KW-0206">Cytoskeleton</keyword>
<keyword evidence="4" id="KW-0067">ATP-binding</keyword>
<organism evidence="10 11">
    <name type="scientific">Bugula neritina</name>
    <name type="common">Brown bryozoan</name>
    <name type="synonym">Sertularia neritina</name>
    <dbReference type="NCBI Taxonomy" id="10212"/>
    <lineage>
        <taxon>Eukaryota</taxon>
        <taxon>Metazoa</taxon>
        <taxon>Spiralia</taxon>
        <taxon>Lophotrochozoa</taxon>
        <taxon>Bryozoa</taxon>
        <taxon>Gymnolaemata</taxon>
        <taxon>Cheilostomatida</taxon>
        <taxon>Flustrina</taxon>
        <taxon>Buguloidea</taxon>
        <taxon>Bugulidae</taxon>
        <taxon>Bugula</taxon>
    </lineage>
</organism>
<proteinExistence type="inferred from homology"/>
<sequence length="296" mass="33101">MACVSPADSNIEETLNTPWYADRVKRIKNKPLVKRDPHVAEILRLKNLIAQLQSDVVNIDSSLTTVTELTEVDGGVTDSTSTSTSTLTPAKVVMFGEVTNESYGKMYPLHRAKMSRQLKELNDMLAVKEQMMSECVTMEQKRESLKRQLTFEKKIKMLEEKKKKLTQQLSGSKTSAAVGTDRQAAQESDRADSAYEAAASAAHETDQGGVGELQEVEDGAGQEVDAAKSEDRKRDCEMAKMERQHSKSQDFYKRKAEEAAMASKRLKDALEKQKASRERHEKTAVATKVWDLVLEV</sequence>
<dbReference type="PANTHER" id="PTHR47969:SF15">
    <property type="entry name" value="CHROMOSOME-ASSOCIATED KINESIN KIF4A-RELATED"/>
    <property type="match status" value="1"/>
</dbReference>